<gene>
    <name evidence="1" type="ORF">S03H2_27490</name>
</gene>
<dbReference type="AlphaFoldDB" id="X1FVN9"/>
<sequence>PIVNTSGKKITGKAVMKSSMKGCWVLNIGGRYGQPALACDKNVVKVSKRRK</sequence>
<feature type="non-terminal residue" evidence="1">
    <location>
        <position position="1"/>
    </location>
</feature>
<reference evidence="1" key="1">
    <citation type="journal article" date="2014" name="Front. Microbiol.">
        <title>High frequency of phylogenetically diverse reductive dehalogenase-homologous genes in deep subseafloor sedimentary metagenomes.</title>
        <authorList>
            <person name="Kawai M."/>
            <person name="Futagami T."/>
            <person name="Toyoda A."/>
            <person name="Takaki Y."/>
            <person name="Nishi S."/>
            <person name="Hori S."/>
            <person name="Arai W."/>
            <person name="Tsubouchi T."/>
            <person name="Morono Y."/>
            <person name="Uchiyama I."/>
            <person name="Ito T."/>
            <person name="Fujiyama A."/>
            <person name="Inagaki F."/>
            <person name="Takami H."/>
        </authorList>
    </citation>
    <scope>NUCLEOTIDE SEQUENCE</scope>
    <source>
        <strain evidence="1">Expedition CK06-06</strain>
    </source>
</reference>
<accession>X1FVN9</accession>
<protein>
    <submittedName>
        <fullName evidence="1">Uncharacterized protein</fullName>
    </submittedName>
</protein>
<comment type="caution">
    <text evidence="1">The sequence shown here is derived from an EMBL/GenBank/DDBJ whole genome shotgun (WGS) entry which is preliminary data.</text>
</comment>
<name>X1FVN9_9ZZZZ</name>
<organism evidence="1">
    <name type="scientific">marine sediment metagenome</name>
    <dbReference type="NCBI Taxonomy" id="412755"/>
    <lineage>
        <taxon>unclassified sequences</taxon>
        <taxon>metagenomes</taxon>
        <taxon>ecological metagenomes</taxon>
    </lineage>
</organism>
<evidence type="ECO:0000313" key="1">
    <source>
        <dbReference type="EMBL" id="GAH49721.1"/>
    </source>
</evidence>
<dbReference type="EMBL" id="BARU01016548">
    <property type="protein sequence ID" value="GAH49721.1"/>
    <property type="molecule type" value="Genomic_DNA"/>
</dbReference>
<proteinExistence type="predicted"/>